<dbReference type="InterPro" id="IPR023214">
    <property type="entry name" value="HAD_sf"/>
</dbReference>
<dbReference type="InterPro" id="IPR051600">
    <property type="entry name" value="Beta-PGM-like"/>
</dbReference>
<feature type="active site" description="Proton donor/acceptor" evidence="10">
    <location>
        <position position="10"/>
    </location>
</feature>
<proteinExistence type="inferred from homology"/>
<evidence type="ECO:0000256" key="12">
    <source>
        <dbReference type="PIRSR" id="PIRSR610972-3"/>
    </source>
</evidence>
<dbReference type="InterPro" id="IPR023198">
    <property type="entry name" value="PGP-like_dom2"/>
</dbReference>
<dbReference type="GO" id="GO:0008801">
    <property type="term" value="F:beta-phosphoglucomutase activity"/>
    <property type="evidence" value="ECO:0007669"/>
    <property type="project" value="UniProtKB-EC"/>
</dbReference>
<comment type="catalytic activity">
    <reaction evidence="7">
        <text>beta-D-glucose 1-phosphate = beta-D-glucose 6-phosphate</text>
        <dbReference type="Rhea" id="RHEA:20113"/>
        <dbReference type="ChEBI" id="CHEBI:57684"/>
        <dbReference type="ChEBI" id="CHEBI:58247"/>
        <dbReference type="EC" id="5.4.2.6"/>
    </reaction>
</comment>
<feature type="binding site" evidence="12">
    <location>
        <position position="171"/>
    </location>
    <ligand>
        <name>Mg(2+)</name>
        <dbReference type="ChEBI" id="CHEBI:18420"/>
    </ligand>
</feature>
<feature type="binding site" evidence="11">
    <location>
        <position position="24"/>
    </location>
    <ligand>
        <name>substrate</name>
    </ligand>
</feature>
<keyword evidence="5" id="KW-0413">Isomerase</keyword>
<evidence type="ECO:0000256" key="3">
    <source>
        <dbReference type="ARBA" id="ARBA00022723"/>
    </source>
</evidence>
<dbReference type="SUPFAM" id="SSF56784">
    <property type="entry name" value="HAD-like"/>
    <property type="match status" value="1"/>
</dbReference>
<dbReference type="Pfam" id="PF00702">
    <property type="entry name" value="Hydrolase"/>
    <property type="match status" value="1"/>
</dbReference>
<evidence type="ECO:0000256" key="2">
    <source>
        <dbReference type="ARBA" id="ARBA00022553"/>
    </source>
</evidence>
<gene>
    <name evidence="14" type="ORF">TPAS_2474</name>
</gene>
<dbReference type="NCBIfam" id="TIGR01990">
    <property type="entry name" value="bPGM"/>
    <property type="match status" value="1"/>
</dbReference>
<evidence type="ECO:0000256" key="11">
    <source>
        <dbReference type="PIRSR" id="PIRSR610972-2"/>
    </source>
</evidence>
<dbReference type="OrthoDB" id="9797743at2"/>
<feature type="binding site" evidence="11">
    <location>
        <begin position="115"/>
        <end position="119"/>
    </location>
    <ligand>
        <name>substrate</name>
    </ligand>
</feature>
<feature type="active site" description="Nucleophile" evidence="10">
    <location>
        <position position="8"/>
    </location>
</feature>
<keyword evidence="4 12" id="KW-0460">Magnesium</keyword>
<dbReference type="RefSeq" id="WP_086943517.1">
    <property type="nucleotide sequence ID" value="NZ_FONM01000016.1"/>
</dbReference>
<evidence type="ECO:0000256" key="9">
    <source>
        <dbReference type="ARBA" id="ARBA00044991"/>
    </source>
</evidence>
<name>A0A1W1IIC3_9LACT</name>
<feature type="binding site" evidence="11">
    <location>
        <position position="77"/>
    </location>
    <ligand>
        <name>substrate</name>
    </ligand>
</feature>
<dbReference type="SFLD" id="SFLDS00003">
    <property type="entry name" value="Haloacid_Dehalogenase"/>
    <property type="match status" value="1"/>
</dbReference>
<feature type="binding site" evidence="11">
    <location>
        <begin position="8"/>
        <end position="10"/>
    </location>
    <ligand>
        <name>substrate</name>
    </ligand>
</feature>
<protein>
    <recommendedName>
        <fullName evidence="9">Beta-phosphoglucomutase</fullName>
        <ecNumber evidence="8">5.4.2.6</ecNumber>
    </recommendedName>
</protein>
<feature type="binding site" evidence="12">
    <location>
        <position position="8"/>
    </location>
    <ligand>
        <name>Mg(2+)</name>
        <dbReference type="ChEBI" id="CHEBI:18420"/>
    </ligand>
</feature>
<dbReference type="GO" id="GO:0016787">
    <property type="term" value="F:hydrolase activity"/>
    <property type="evidence" value="ECO:0007669"/>
    <property type="project" value="UniProtKB-KW"/>
</dbReference>
<evidence type="ECO:0000313" key="15">
    <source>
        <dbReference type="Proteomes" id="UP000195985"/>
    </source>
</evidence>
<dbReference type="PANTHER" id="PTHR46193:SF18">
    <property type="entry name" value="HEXITOL PHOSPHATASE B"/>
    <property type="match status" value="1"/>
</dbReference>
<dbReference type="InterPro" id="IPR036412">
    <property type="entry name" value="HAD-like_sf"/>
</dbReference>
<evidence type="ECO:0000256" key="10">
    <source>
        <dbReference type="PIRSR" id="PIRSR610972-1"/>
    </source>
</evidence>
<comment type="cofactor">
    <cofactor evidence="12">
        <name>Mg(2+)</name>
        <dbReference type="ChEBI" id="CHEBI:18420"/>
    </cofactor>
    <text evidence="12">Binds 2 magnesium ions per subunit.</text>
</comment>
<dbReference type="SFLD" id="SFLDG01129">
    <property type="entry name" value="C1.5:_HAD__Beta-PGM__Phosphata"/>
    <property type="match status" value="1"/>
</dbReference>
<keyword evidence="3 12" id="KW-0479">Metal-binding</keyword>
<dbReference type="AlphaFoldDB" id="A0A1W1IIC3"/>
<dbReference type="InterPro" id="IPR010976">
    <property type="entry name" value="B-phosphoglucomutase_hydrolase"/>
</dbReference>
<dbReference type="GO" id="GO:0005975">
    <property type="term" value="P:carbohydrate metabolic process"/>
    <property type="evidence" value="ECO:0007669"/>
    <property type="project" value="InterPro"/>
</dbReference>
<feature type="binding site" evidence="11">
    <location>
        <begin position="43"/>
        <end position="48"/>
    </location>
    <ligand>
        <name>substrate</name>
    </ligand>
</feature>
<dbReference type="InterPro" id="IPR010972">
    <property type="entry name" value="Beta-PGM"/>
</dbReference>
<evidence type="ECO:0000256" key="7">
    <source>
        <dbReference type="ARBA" id="ARBA00044926"/>
    </source>
</evidence>
<dbReference type="SFLD" id="SFLDG01135">
    <property type="entry name" value="C1.5.6:_HAD__Beta-PGM__Phospha"/>
    <property type="match status" value="1"/>
</dbReference>
<dbReference type="PRINTS" id="PR00413">
    <property type="entry name" value="HADHALOGNASE"/>
</dbReference>
<dbReference type="NCBIfam" id="TIGR01509">
    <property type="entry name" value="HAD-SF-IA-v3"/>
    <property type="match status" value="1"/>
</dbReference>
<evidence type="ECO:0000256" key="13">
    <source>
        <dbReference type="PIRSR" id="PIRSR610972-4"/>
    </source>
</evidence>
<feature type="site" description="Important for catalytic activity and assists the phosphoryl transfer reaction to Asp8 by balancing charge and orienting the reacting groups" evidence="13">
    <location>
        <position position="146"/>
    </location>
</feature>
<dbReference type="SFLD" id="SFLDF00046">
    <property type="entry name" value="beta-phosphoglucomutase"/>
    <property type="match status" value="1"/>
</dbReference>
<dbReference type="CDD" id="cd02598">
    <property type="entry name" value="HAD_BPGM"/>
    <property type="match status" value="1"/>
</dbReference>
<keyword evidence="15" id="KW-1185">Reference proteome</keyword>
<feature type="site" description="Important for catalytic activity and assists the phosphoryl transfer reaction to Asp8 by balancing charge and orienting the reacting groups" evidence="13">
    <location>
        <position position="115"/>
    </location>
</feature>
<keyword evidence="6" id="KW-0119">Carbohydrate metabolism</keyword>
<dbReference type="EMBL" id="FWEY01000009">
    <property type="protein sequence ID" value="SLM52767.1"/>
    <property type="molecule type" value="Genomic_DNA"/>
</dbReference>
<dbReference type="InterPro" id="IPR006439">
    <property type="entry name" value="HAD-SF_hydro_IA"/>
</dbReference>
<dbReference type="STRING" id="43064.SAMN04488086_11611"/>
<reference evidence="15" key="1">
    <citation type="submission" date="2016-04" db="EMBL/GenBank/DDBJ databases">
        <authorList>
            <person name="Strepis N."/>
        </authorList>
    </citation>
    <scope>NUCLEOTIDE SEQUENCE [LARGE SCALE GENOMIC DNA]</scope>
</reference>
<evidence type="ECO:0000256" key="5">
    <source>
        <dbReference type="ARBA" id="ARBA00023235"/>
    </source>
</evidence>
<evidence type="ECO:0000256" key="6">
    <source>
        <dbReference type="ARBA" id="ARBA00023277"/>
    </source>
</evidence>
<accession>A0A1W1IIC3</accession>
<keyword evidence="14" id="KW-0378">Hydrolase</keyword>
<evidence type="ECO:0000256" key="4">
    <source>
        <dbReference type="ARBA" id="ARBA00022842"/>
    </source>
</evidence>
<dbReference type="Gene3D" id="3.40.50.1000">
    <property type="entry name" value="HAD superfamily/HAD-like"/>
    <property type="match status" value="1"/>
</dbReference>
<feature type="binding site" evidence="12">
    <location>
        <position position="170"/>
    </location>
    <ligand>
        <name>Mg(2+)</name>
        <dbReference type="ChEBI" id="CHEBI:18420"/>
    </ligand>
</feature>
<dbReference type="NCBIfam" id="TIGR02009">
    <property type="entry name" value="PGMB-YQAB-SF"/>
    <property type="match status" value="1"/>
</dbReference>
<evidence type="ECO:0000256" key="8">
    <source>
        <dbReference type="ARBA" id="ARBA00044968"/>
    </source>
</evidence>
<dbReference type="Gene3D" id="1.10.150.240">
    <property type="entry name" value="Putative phosphatase, domain 2"/>
    <property type="match status" value="1"/>
</dbReference>
<dbReference type="EC" id="5.4.2.6" evidence="8"/>
<organism evidence="14 15">
    <name type="scientific">Trichococcus pasteurii</name>
    <dbReference type="NCBI Taxonomy" id="43064"/>
    <lineage>
        <taxon>Bacteria</taxon>
        <taxon>Bacillati</taxon>
        <taxon>Bacillota</taxon>
        <taxon>Bacilli</taxon>
        <taxon>Lactobacillales</taxon>
        <taxon>Carnobacteriaceae</taxon>
        <taxon>Trichococcus</taxon>
    </lineage>
</organism>
<dbReference type="Proteomes" id="UP000195985">
    <property type="component" value="Unassembled WGS sequence"/>
</dbReference>
<keyword evidence="2" id="KW-0597">Phosphoprotein</keyword>
<evidence type="ECO:0000256" key="1">
    <source>
        <dbReference type="ARBA" id="ARBA00006171"/>
    </source>
</evidence>
<dbReference type="GO" id="GO:0000287">
    <property type="term" value="F:magnesium ion binding"/>
    <property type="evidence" value="ECO:0007669"/>
    <property type="project" value="InterPro"/>
</dbReference>
<feature type="binding site" evidence="11">
    <location>
        <position position="51"/>
    </location>
    <ligand>
        <name>substrate</name>
    </ligand>
</feature>
<feature type="binding site" evidence="12">
    <location>
        <position position="10"/>
    </location>
    <ligand>
        <name>Mg(2+)</name>
        <dbReference type="ChEBI" id="CHEBI:18420"/>
    </ligand>
</feature>
<feature type="binding site" evidence="11">
    <location>
        <position position="146"/>
    </location>
    <ligand>
        <name>substrate</name>
    </ligand>
</feature>
<sequence>MLKAVLFDLDGVITDTAKFHFLAWRDLGAELGITVDEAFNEELKGVSRIDSLERILAHGGVADKYSSAEKEAFCTKKNDHYLELIQEMTPADILPGILPLLKELREAGLKTIVTSASKNAPGILALLQVKDYFDGIVDPASVAAGKPAPDIFLAGAELAGAKPAECIGVEDAASGVDAIKAANITAVAIGDATVLGHADRVLADTSALSLAVLRDTWEQAI</sequence>
<dbReference type="PANTHER" id="PTHR46193">
    <property type="entry name" value="6-PHOSPHOGLUCONATE PHOSPHATASE"/>
    <property type="match status" value="1"/>
</dbReference>
<evidence type="ECO:0000313" key="14">
    <source>
        <dbReference type="EMBL" id="SLM52767.1"/>
    </source>
</evidence>
<comment type="similarity">
    <text evidence="1">Belongs to the HAD-like hydrolase superfamily. CbbY/CbbZ/Gph/YieH family.</text>
</comment>